<name>A0ABZ2GGZ5_9BURK</name>
<keyword evidence="1" id="KW-0812">Transmembrane</keyword>
<keyword evidence="1" id="KW-1133">Transmembrane helix</keyword>
<dbReference type="EMBL" id="CP142523">
    <property type="protein sequence ID" value="WWO44524.1"/>
    <property type="molecule type" value="Genomic_DNA"/>
</dbReference>
<protein>
    <recommendedName>
        <fullName evidence="4">Ig-like domain-containing protein</fullName>
    </recommendedName>
</protein>
<feature type="transmembrane region" description="Helical" evidence="1">
    <location>
        <begin position="20"/>
        <end position="38"/>
    </location>
</feature>
<organism evidence="2 3">
    <name type="scientific">Janthinobacterium aestuarii</name>
    <dbReference type="NCBI Taxonomy" id="2985511"/>
    <lineage>
        <taxon>Bacteria</taxon>
        <taxon>Pseudomonadati</taxon>
        <taxon>Pseudomonadota</taxon>
        <taxon>Betaproteobacteria</taxon>
        <taxon>Burkholderiales</taxon>
        <taxon>Oxalobacteraceae</taxon>
        <taxon>Janthinobacterium</taxon>
    </lineage>
</organism>
<evidence type="ECO:0008006" key="4">
    <source>
        <dbReference type="Google" id="ProtNLM"/>
    </source>
</evidence>
<gene>
    <name evidence="2" type="ORF">OPV09_17545</name>
</gene>
<evidence type="ECO:0000313" key="2">
    <source>
        <dbReference type="EMBL" id="WWO44524.1"/>
    </source>
</evidence>
<keyword evidence="1" id="KW-0472">Membrane</keyword>
<dbReference type="RefSeq" id="WP_338678934.1">
    <property type="nucleotide sequence ID" value="NZ_CP142523.1"/>
</dbReference>
<accession>A0ABZ2GGZ5</accession>
<feature type="transmembrane region" description="Helical" evidence="1">
    <location>
        <begin position="202"/>
        <end position="221"/>
    </location>
</feature>
<sequence length="276" mass="30130">MTNFTAWVNNILSLLAPGWVGSLIGIVGLAAAIATFFLTRQRTALTFHCSGKRLLGLAGSNLPTGIKVDYNGRNIPRLTRSIITLWNSGEKTIDGDHIASSDPLKIVTDNKGTILSATILQVSRTANDLKCSLSTTKSNEVELVFSFLDTDDGAVIELLHTSEDINTRIIGTIKGIPKGINGKRQTDYPNNIKAISSIINPIPFLWIVLIIGLAAILLSLFFPDEIKNFMASSPQPELLSVYITGGLYVCMSATLLYFRRQKYPKSLRIDTDTSDV</sequence>
<evidence type="ECO:0000256" key="1">
    <source>
        <dbReference type="SAM" id="Phobius"/>
    </source>
</evidence>
<keyword evidence="3" id="KW-1185">Reference proteome</keyword>
<feature type="transmembrane region" description="Helical" evidence="1">
    <location>
        <begin position="241"/>
        <end position="258"/>
    </location>
</feature>
<dbReference type="Proteomes" id="UP001373909">
    <property type="component" value="Chromosome"/>
</dbReference>
<reference evidence="2 3" key="1">
    <citation type="submission" date="2024-01" db="EMBL/GenBank/DDBJ databases">
        <title>Draft genome sequences of nine bacterial species from freshwater ponds near Washington, DC.</title>
        <authorList>
            <person name="Pavloudi C."/>
            <person name="Oliver L."/>
            <person name="Slattery K."/>
            <person name="Lissner G."/>
            <person name="Saw J.H."/>
        </authorList>
    </citation>
    <scope>NUCLEOTIDE SEQUENCE [LARGE SCALE GENOMIC DNA]</scope>
    <source>
        <strain evidence="3">TB1-E2</strain>
    </source>
</reference>
<proteinExistence type="predicted"/>
<evidence type="ECO:0000313" key="3">
    <source>
        <dbReference type="Proteomes" id="UP001373909"/>
    </source>
</evidence>